<sequence length="312" mass="33165">GSISPSLPRTKILPRSQTSSHSPARLHNCRTRRSVATASASQLRPMDGDTTFTKLFVGGLAWQTQRDAMRRYFEQFGDIAEAVVIADKHTGRSRGYGFVTFRDPEAAARALQDPTPVIDGRRANCNLAALGASQRAHPAAAAPFGMVRSTPPATSSSSYQGSAAAAVAASYFPQQAHYTYPYYYGYTGGYSHENMYQMQMSYYGAQGGRVAQQQQQQQSQVQTYYTAAGPEGAQQGFSPYYLQQMQAASNQGQSSSAAVMQYSQMMQYAAHMQQAAHAAGLHGADAPESAGDSATGTGGAAAAVGSDTSSSN</sequence>
<evidence type="ECO:0000259" key="4">
    <source>
        <dbReference type="PROSITE" id="PS50102"/>
    </source>
</evidence>
<dbReference type="SUPFAM" id="SSF54928">
    <property type="entry name" value="RNA-binding domain, RBD"/>
    <property type="match status" value="1"/>
</dbReference>
<dbReference type="SMART" id="SM00360">
    <property type="entry name" value="RRM"/>
    <property type="match status" value="1"/>
</dbReference>
<reference evidence="5" key="5">
    <citation type="journal article" date="2021" name="G3 (Bethesda)">
        <title>Aegilops tauschii genome assembly Aet v5.0 features greater sequence contiguity and improved annotation.</title>
        <authorList>
            <person name="Wang L."/>
            <person name="Zhu T."/>
            <person name="Rodriguez J.C."/>
            <person name="Deal K.R."/>
            <person name="Dubcovsky J."/>
            <person name="McGuire P.E."/>
            <person name="Lux T."/>
            <person name="Spannagl M."/>
            <person name="Mayer K.F.X."/>
            <person name="Baldrich P."/>
            <person name="Meyers B.C."/>
            <person name="Huo N."/>
            <person name="Gu Y.Q."/>
            <person name="Zhou H."/>
            <person name="Devos K.M."/>
            <person name="Bennetzen J.L."/>
            <person name="Unver T."/>
            <person name="Budak H."/>
            <person name="Gulick P.J."/>
            <person name="Galiba G."/>
            <person name="Kalapos B."/>
            <person name="Nelson D.R."/>
            <person name="Li P."/>
            <person name="You F.M."/>
            <person name="Luo M.C."/>
            <person name="Dvorak J."/>
        </authorList>
    </citation>
    <scope>NUCLEOTIDE SEQUENCE [LARGE SCALE GENOMIC DNA]</scope>
    <source>
        <strain evidence="5">cv. AL8/78</strain>
    </source>
</reference>
<protein>
    <recommendedName>
        <fullName evidence="4">RRM domain-containing protein</fullName>
    </recommendedName>
</protein>
<dbReference type="Pfam" id="PF00076">
    <property type="entry name" value="RRM_1"/>
    <property type="match status" value="1"/>
</dbReference>
<evidence type="ECO:0000256" key="2">
    <source>
        <dbReference type="PROSITE-ProRule" id="PRU00176"/>
    </source>
</evidence>
<feature type="region of interest" description="Disordered" evidence="3">
    <location>
        <begin position="279"/>
        <end position="312"/>
    </location>
</feature>
<dbReference type="InterPro" id="IPR035979">
    <property type="entry name" value="RBD_domain_sf"/>
</dbReference>
<dbReference type="AlphaFoldDB" id="A0A453II41"/>
<reference evidence="6" key="2">
    <citation type="journal article" date="2017" name="Nat. Plants">
        <title>The Aegilops tauschii genome reveals multiple impacts of transposons.</title>
        <authorList>
            <person name="Zhao G."/>
            <person name="Zou C."/>
            <person name="Li K."/>
            <person name="Wang K."/>
            <person name="Li T."/>
            <person name="Gao L."/>
            <person name="Zhang X."/>
            <person name="Wang H."/>
            <person name="Yang Z."/>
            <person name="Liu X."/>
            <person name="Jiang W."/>
            <person name="Mao L."/>
            <person name="Kong X."/>
            <person name="Jiao Y."/>
            <person name="Jia J."/>
        </authorList>
    </citation>
    <scope>NUCLEOTIDE SEQUENCE [LARGE SCALE GENOMIC DNA]</scope>
    <source>
        <strain evidence="6">cv. AL8/78</strain>
    </source>
</reference>
<feature type="region of interest" description="Disordered" evidence="3">
    <location>
        <begin position="1"/>
        <end position="32"/>
    </location>
</feature>
<dbReference type="CDD" id="cd12384">
    <property type="entry name" value="RRM_RBM24_RBM38_like"/>
    <property type="match status" value="1"/>
</dbReference>
<feature type="domain" description="RRM" evidence="4">
    <location>
        <begin position="53"/>
        <end position="130"/>
    </location>
</feature>
<dbReference type="InterPro" id="IPR012677">
    <property type="entry name" value="Nucleotide-bd_a/b_plait_sf"/>
</dbReference>
<dbReference type="InterPro" id="IPR000504">
    <property type="entry name" value="RRM_dom"/>
</dbReference>
<dbReference type="PROSITE" id="PS50102">
    <property type="entry name" value="RRM"/>
    <property type="match status" value="1"/>
</dbReference>
<evidence type="ECO:0000256" key="1">
    <source>
        <dbReference type="ARBA" id="ARBA00022884"/>
    </source>
</evidence>
<evidence type="ECO:0000256" key="3">
    <source>
        <dbReference type="SAM" id="MobiDB-lite"/>
    </source>
</evidence>
<reference evidence="5" key="4">
    <citation type="submission" date="2019-03" db="UniProtKB">
        <authorList>
            <consortium name="EnsemblPlants"/>
        </authorList>
    </citation>
    <scope>IDENTIFICATION</scope>
</reference>
<evidence type="ECO:0000313" key="5">
    <source>
        <dbReference type="EnsemblPlants" id="AET4Gv20569300.2"/>
    </source>
</evidence>
<dbReference type="PANTHER" id="PTHR11176">
    <property type="entry name" value="BOULE-RELATED"/>
    <property type="match status" value="1"/>
</dbReference>
<dbReference type="PANTHER" id="PTHR11176:SF46">
    <property type="entry name" value="RRM DOMAIN-CONTAINING PROTEIN"/>
    <property type="match status" value="1"/>
</dbReference>
<dbReference type="EnsemblPlants" id="AET4Gv20569300.2">
    <property type="protein sequence ID" value="AET4Gv20569300.2"/>
    <property type="gene ID" value="AET4Gv20569300"/>
</dbReference>
<name>A0A453II41_AEGTS</name>
<organism evidence="5 6">
    <name type="scientific">Aegilops tauschii subsp. strangulata</name>
    <name type="common">Goatgrass</name>
    <dbReference type="NCBI Taxonomy" id="200361"/>
    <lineage>
        <taxon>Eukaryota</taxon>
        <taxon>Viridiplantae</taxon>
        <taxon>Streptophyta</taxon>
        <taxon>Embryophyta</taxon>
        <taxon>Tracheophyta</taxon>
        <taxon>Spermatophyta</taxon>
        <taxon>Magnoliopsida</taxon>
        <taxon>Liliopsida</taxon>
        <taxon>Poales</taxon>
        <taxon>Poaceae</taxon>
        <taxon>BOP clade</taxon>
        <taxon>Pooideae</taxon>
        <taxon>Triticodae</taxon>
        <taxon>Triticeae</taxon>
        <taxon>Triticinae</taxon>
        <taxon>Aegilops</taxon>
    </lineage>
</organism>
<dbReference type="Gene3D" id="3.30.70.330">
    <property type="match status" value="1"/>
</dbReference>
<feature type="compositionally biased region" description="Low complexity" evidence="3">
    <location>
        <begin position="289"/>
        <end position="312"/>
    </location>
</feature>
<reference evidence="6" key="1">
    <citation type="journal article" date="2014" name="Science">
        <title>Ancient hybridizations among the ancestral genomes of bread wheat.</title>
        <authorList>
            <consortium name="International Wheat Genome Sequencing Consortium,"/>
            <person name="Marcussen T."/>
            <person name="Sandve S.R."/>
            <person name="Heier L."/>
            <person name="Spannagl M."/>
            <person name="Pfeifer M."/>
            <person name="Jakobsen K.S."/>
            <person name="Wulff B.B."/>
            <person name="Steuernagel B."/>
            <person name="Mayer K.F."/>
            <person name="Olsen O.A."/>
        </authorList>
    </citation>
    <scope>NUCLEOTIDE SEQUENCE [LARGE SCALE GENOMIC DNA]</scope>
    <source>
        <strain evidence="6">cv. AL8/78</strain>
    </source>
</reference>
<dbReference type="GO" id="GO:0003723">
    <property type="term" value="F:RNA binding"/>
    <property type="evidence" value="ECO:0007669"/>
    <property type="project" value="UniProtKB-UniRule"/>
</dbReference>
<keyword evidence="6" id="KW-1185">Reference proteome</keyword>
<evidence type="ECO:0000313" key="6">
    <source>
        <dbReference type="Proteomes" id="UP000015105"/>
    </source>
</evidence>
<reference evidence="5" key="3">
    <citation type="journal article" date="2017" name="Nature">
        <title>Genome sequence of the progenitor of the wheat D genome Aegilops tauschii.</title>
        <authorList>
            <person name="Luo M.C."/>
            <person name="Gu Y.Q."/>
            <person name="Puiu D."/>
            <person name="Wang H."/>
            <person name="Twardziok S.O."/>
            <person name="Deal K.R."/>
            <person name="Huo N."/>
            <person name="Zhu T."/>
            <person name="Wang L."/>
            <person name="Wang Y."/>
            <person name="McGuire P.E."/>
            <person name="Liu S."/>
            <person name="Long H."/>
            <person name="Ramasamy R.K."/>
            <person name="Rodriguez J.C."/>
            <person name="Van S.L."/>
            <person name="Yuan L."/>
            <person name="Wang Z."/>
            <person name="Xia Z."/>
            <person name="Xiao L."/>
            <person name="Anderson O.D."/>
            <person name="Ouyang S."/>
            <person name="Liang Y."/>
            <person name="Zimin A.V."/>
            <person name="Pertea G."/>
            <person name="Qi P."/>
            <person name="Bennetzen J.L."/>
            <person name="Dai X."/>
            <person name="Dawson M.W."/>
            <person name="Muller H.G."/>
            <person name="Kugler K."/>
            <person name="Rivarola-Duarte L."/>
            <person name="Spannagl M."/>
            <person name="Mayer K.F.X."/>
            <person name="Lu F.H."/>
            <person name="Bevan M.W."/>
            <person name="Leroy P."/>
            <person name="Li P."/>
            <person name="You F.M."/>
            <person name="Sun Q."/>
            <person name="Liu Z."/>
            <person name="Lyons E."/>
            <person name="Wicker T."/>
            <person name="Salzberg S.L."/>
            <person name="Devos K.M."/>
            <person name="Dvorak J."/>
        </authorList>
    </citation>
    <scope>NUCLEOTIDE SEQUENCE [LARGE SCALE GENOMIC DNA]</scope>
    <source>
        <strain evidence="5">cv. AL8/78</strain>
    </source>
</reference>
<accession>A0A453II41</accession>
<dbReference type="Proteomes" id="UP000015105">
    <property type="component" value="Chromosome 4D"/>
</dbReference>
<proteinExistence type="predicted"/>
<dbReference type="Gramene" id="AET4Gv20569300.2">
    <property type="protein sequence ID" value="AET4Gv20569300.2"/>
    <property type="gene ID" value="AET4Gv20569300"/>
</dbReference>
<keyword evidence="1 2" id="KW-0694">RNA-binding</keyword>
<dbReference type="STRING" id="200361.A0A453II41"/>